<dbReference type="Gramene" id="AET7Gv20470200.1">
    <property type="protein sequence ID" value="AET7Gv20470200.1"/>
    <property type="gene ID" value="AET7Gv20470200"/>
</dbReference>
<reference evidence="1" key="4">
    <citation type="submission" date="2019-03" db="UniProtKB">
        <authorList>
            <consortium name="EnsemblPlants"/>
        </authorList>
    </citation>
    <scope>IDENTIFICATION</scope>
</reference>
<evidence type="ECO:0000313" key="2">
    <source>
        <dbReference type="Proteomes" id="UP000015105"/>
    </source>
</evidence>
<sequence>PLQPSSEVTPIQDGAAEDGTFHQVEFLLMGEFLLQPCLDYAPKDQSCDRTASNMDSKASF</sequence>
<dbReference type="EnsemblPlants" id="AET7Gv20470200.1">
    <property type="protein sequence ID" value="AET7Gv20470200.1"/>
    <property type="gene ID" value="AET7Gv20470200"/>
</dbReference>
<reference evidence="1" key="5">
    <citation type="journal article" date="2021" name="G3 (Bethesda)">
        <title>Aegilops tauschii genome assembly Aet v5.0 features greater sequence contiguity and improved annotation.</title>
        <authorList>
            <person name="Wang L."/>
            <person name="Zhu T."/>
            <person name="Rodriguez J.C."/>
            <person name="Deal K.R."/>
            <person name="Dubcovsky J."/>
            <person name="McGuire P.E."/>
            <person name="Lux T."/>
            <person name="Spannagl M."/>
            <person name="Mayer K.F.X."/>
            <person name="Baldrich P."/>
            <person name="Meyers B.C."/>
            <person name="Huo N."/>
            <person name="Gu Y.Q."/>
            <person name="Zhou H."/>
            <person name="Devos K.M."/>
            <person name="Bennetzen J.L."/>
            <person name="Unver T."/>
            <person name="Budak H."/>
            <person name="Gulick P.J."/>
            <person name="Galiba G."/>
            <person name="Kalapos B."/>
            <person name="Nelson D.R."/>
            <person name="Li P."/>
            <person name="You F.M."/>
            <person name="Luo M.C."/>
            <person name="Dvorak J."/>
        </authorList>
    </citation>
    <scope>NUCLEOTIDE SEQUENCE [LARGE SCALE GENOMIC DNA]</scope>
    <source>
        <strain evidence="1">cv. AL8/78</strain>
    </source>
</reference>
<name>A0A453R5M1_AEGTS</name>
<evidence type="ECO:0000313" key="1">
    <source>
        <dbReference type="EnsemblPlants" id="AET7Gv20470200.1"/>
    </source>
</evidence>
<accession>A0A453R5M1</accession>
<dbReference type="Proteomes" id="UP000015105">
    <property type="component" value="Chromosome 7D"/>
</dbReference>
<proteinExistence type="predicted"/>
<dbReference type="AlphaFoldDB" id="A0A453R5M1"/>
<reference evidence="2" key="1">
    <citation type="journal article" date="2014" name="Science">
        <title>Ancient hybridizations among the ancestral genomes of bread wheat.</title>
        <authorList>
            <consortium name="International Wheat Genome Sequencing Consortium,"/>
            <person name="Marcussen T."/>
            <person name="Sandve S.R."/>
            <person name="Heier L."/>
            <person name="Spannagl M."/>
            <person name="Pfeifer M."/>
            <person name="Jakobsen K.S."/>
            <person name="Wulff B.B."/>
            <person name="Steuernagel B."/>
            <person name="Mayer K.F."/>
            <person name="Olsen O.A."/>
        </authorList>
    </citation>
    <scope>NUCLEOTIDE SEQUENCE [LARGE SCALE GENOMIC DNA]</scope>
    <source>
        <strain evidence="2">cv. AL8/78</strain>
    </source>
</reference>
<protein>
    <submittedName>
        <fullName evidence="1">Uncharacterized protein</fullName>
    </submittedName>
</protein>
<reference evidence="2" key="2">
    <citation type="journal article" date="2017" name="Nat. Plants">
        <title>The Aegilops tauschii genome reveals multiple impacts of transposons.</title>
        <authorList>
            <person name="Zhao G."/>
            <person name="Zou C."/>
            <person name="Li K."/>
            <person name="Wang K."/>
            <person name="Li T."/>
            <person name="Gao L."/>
            <person name="Zhang X."/>
            <person name="Wang H."/>
            <person name="Yang Z."/>
            <person name="Liu X."/>
            <person name="Jiang W."/>
            <person name="Mao L."/>
            <person name="Kong X."/>
            <person name="Jiao Y."/>
            <person name="Jia J."/>
        </authorList>
    </citation>
    <scope>NUCLEOTIDE SEQUENCE [LARGE SCALE GENOMIC DNA]</scope>
    <source>
        <strain evidence="2">cv. AL8/78</strain>
    </source>
</reference>
<organism evidence="1 2">
    <name type="scientific">Aegilops tauschii subsp. strangulata</name>
    <name type="common">Goatgrass</name>
    <dbReference type="NCBI Taxonomy" id="200361"/>
    <lineage>
        <taxon>Eukaryota</taxon>
        <taxon>Viridiplantae</taxon>
        <taxon>Streptophyta</taxon>
        <taxon>Embryophyta</taxon>
        <taxon>Tracheophyta</taxon>
        <taxon>Spermatophyta</taxon>
        <taxon>Magnoliopsida</taxon>
        <taxon>Liliopsida</taxon>
        <taxon>Poales</taxon>
        <taxon>Poaceae</taxon>
        <taxon>BOP clade</taxon>
        <taxon>Pooideae</taxon>
        <taxon>Triticodae</taxon>
        <taxon>Triticeae</taxon>
        <taxon>Triticinae</taxon>
        <taxon>Aegilops</taxon>
    </lineage>
</organism>
<keyword evidence="2" id="KW-1185">Reference proteome</keyword>
<reference evidence="1" key="3">
    <citation type="journal article" date="2017" name="Nature">
        <title>Genome sequence of the progenitor of the wheat D genome Aegilops tauschii.</title>
        <authorList>
            <person name="Luo M.C."/>
            <person name="Gu Y.Q."/>
            <person name="Puiu D."/>
            <person name="Wang H."/>
            <person name="Twardziok S.O."/>
            <person name="Deal K.R."/>
            <person name="Huo N."/>
            <person name="Zhu T."/>
            <person name="Wang L."/>
            <person name="Wang Y."/>
            <person name="McGuire P.E."/>
            <person name="Liu S."/>
            <person name="Long H."/>
            <person name="Ramasamy R.K."/>
            <person name="Rodriguez J.C."/>
            <person name="Van S.L."/>
            <person name="Yuan L."/>
            <person name="Wang Z."/>
            <person name="Xia Z."/>
            <person name="Xiao L."/>
            <person name="Anderson O.D."/>
            <person name="Ouyang S."/>
            <person name="Liang Y."/>
            <person name="Zimin A.V."/>
            <person name="Pertea G."/>
            <person name="Qi P."/>
            <person name="Bennetzen J.L."/>
            <person name="Dai X."/>
            <person name="Dawson M.W."/>
            <person name="Muller H.G."/>
            <person name="Kugler K."/>
            <person name="Rivarola-Duarte L."/>
            <person name="Spannagl M."/>
            <person name="Mayer K.F.X."/>
            <person name="Lu F.H."/>
            <person name="Bevan M.W."/>
            <person name="Leroy P."/>
            <person name="Li P."/>
            <person name="You F.M."/>
            <person name="Sun Q."/>
            <person name="Liu Z."/>
            <person name="Lyons E."/>
            <person name="Wicker T."/>
            <person name="Salzberg S.L."/>
            <person name="Devos K.M."/>
            <person name="Dvorak J."/>
        </authorList>
    </citation>
    <scope>NUCLEOTIDE SEQUENCE [LARGE SCALE GENOMIC DNA]</scope>
    <source>
        <strain evidence="1">cv. AL8/78</strain>
    </source>
</reference>